<evidence type="ECO:0000313" key="1">
    <source>
        <dbReference type="EMBL" id="CAG8839027.1"/>
    </source>
</evidence>
<evidence type="ECO:0000313" key="2">
    <source>
        <dbReference type="Proteomes" id="UP000789901"/>
    </source>
</evidence>
<name>A0ABN7WRW6_GIGMA</name>
<feature type="non-terminal residue" evidence="1">
    <location>
        <position position="59"/>
    </location>
</feature>
<gene>
    <name evidence="1" type="ORF">GMARGA_LOCUS34263</name>
</gene>
<keyword evidence="2" id="KW-1185">Reference proteome</keyword>
<protein>
    <submittedName>
        <fullName evidence="1">18155_t:CDS:1</fullName>
    </submittedName>
</protein>
<accession>A0ABN7WRW6</accession>
<reference evidence="1 2" key="1">
    <citation type="submission" date="2021-06" db="EMBL/GenBank/DDBJ databases">
        <authorList>
            <person name="Kallberg Y."/>
            <person name="Tangrot J."/>
            <person name="Rosling A."/>
        </authorList>
    </citation>
    <scope>NUCLEOTIDE SEQUENCE [LARGE SCALE GENOMIC DNA]</scope>
    <source>
        <strain evidence="1 2">120-4 pot B 10/14</strain>
    </source>
</reference>
<comment type="caution">
    <text evidence="1">The sequence shown here is derived from an EMBL/GenBank/DDBJ whole genome shotgun (WGS) entry which is preliminary data.</text>
</comment>
<feature type="non-terminal residue" evidence="1">
    <location>
        <position position="1"/>
    </location>
</feature>
<dbReference type="EMBL" id="CAJVQB010059517">
    <property type="protein sequence ID" value="CAG8839027.1"/>
    <property type="molecule type" value="Genomic_DNA"/>
</dbReference>
<proteinExistence type="predicted"/>
<sequence length="59" mass="6639">PSASYIYSELSKWYKIVDCSAANDNIELTILKAFQLSDTIIPTSSILTELQIFPKDKLT</sequence>
<dbReference type="Proteomes" id="UP000789901">
    <property type="component" value="Unassembled WGS sequence"/>
</dbReference>
<organism evidence="1 2">
    <name type="scientific">Gigaspora margarita</name>
    <dbReference type="NCBI Taxonomy" id="4874"/>
    <lineage>
        <taxon>Eukaryota</taxon>
        <taxon>Fungi</taxon>
        <taxon>Fungi incertae sedis</taxon>
        <taxon>Mucoromycota</taxon>
        <taxon>Glomeromycotina</taxon>
        <taxon>Glomeromycetes</taxon>
        <taxon>Diversisporales</taxon>
        <taxon>Gigasporaceae</taxon>
        <taxon>Gigaspora</taxon>
    </lineage>
</organism>